<name>A0A6L2JIR7_TANCI</name>
<proteinExistence type="predicted"/>
<comment type="caution">
    <text evidence="1">The sequence shown here is derived from an EMBL/GenBank/DDBJ whole genome shotgun (WGS) entry which is preliminary data.</text>
</comment>
<sequence>MSIFAVIFQLAENVMDVCVFKKFKDSLKGLSGGDVFDLIGDVDPTDEDGEIGMDNSTGVSASLDGEIFSGGKKCLESNIGDNDNTGDGGKRDSKAKISLVKSSQKLEEAFPSEAGK</sequence>
<accession>A0A6L2JIR7</accession>
<reference evidence="1" key="1">
    <citation type="journal article" date="2019" name="Sci. Rep.">
        <title>Draft genome of Tanacetum cinerariifolium, the natural source of mosquito coil.</title>
        <authorList>
            <person name="Yamashiro T."/>
            <person name="Shiraishi A."/>
            <person name="Satake H."/>
            <person name="Nakayama K."/>
        </authorList>
    </citation>
    <scope>NUCLEOTIDE SEQUENCE</scope>
</reference>
<evidence type="ECO:0000313" key="1">
    <source>
        <dbReference type="EMBL" id="GEU36816.1"/>
    </source>
</evidence>
<dbReference type="AlphaFoldDB" id="A0A6L2JIR7"/>
<protein>
    <submittedName>
        <fullName evidence="1">Uncharacterized protein</fullName>
    </submittedName>
</protein>
<gene>
    <name evidence="1" type="ORF">Tci_008794</name>
</gene>
<dbReference type="EMBL" id="BKCJ010000854">
    <property type="protein sequence ID" value="GEU36816.1"/>
    <property type="molecule type" value="Genomic_DNA"/>
</dbReference>
<organism evidence="1">
    <name type="scientific">Tanacetum cinerariifolium</name>
    <name type="common">Dalmatian daisy</name>
    <name type="synonym">Chrysanthemum cinerariifolium</name>
    <dbReference type="NCBI Taxonomy" id="118510"/>
    <lineage>
        <taxon>Eukaryota</taxon>
        <taxon>Viridiplantae</taxon>
        <taxon>Streptophyta</taxon>
        <taxon>Embryophyta</taxon>
        <taxon>Tracheophyta</taxon>
        <taxon>Spermatophyta</taxon>
        <taxon>Magnoliopsida</taxon>
        <taxon>eudicotyledons</taxon>
        <taxon>Gunneridae</taxon>
        <taxon>Pentapetalae</taxon>
        <taxon>asterids</taxon>
        <taxon>campanulids</taxon>
        <taxon>Asterales</taxon>
        <taxon>Asteraceae</taxon>
        <taxon>Asteroideae</taxon>
        <taxon>Anthemideae</taxon>
        <taxon>Anthemidinae</taxon>
        <taxon>Tanacetum</taxon>
    </lineage>
</organism>